<accession>A0AAE3ADM0</accession>
<protein>
    <submittedName>
        <fullName evidence="2">Uncharacterized protein</fullName>
    </submittedName>
</protein>
<feature type="transmembrane region" description="Helical" evidence="1">
    <location>
        <begin position="28"/>
        <end position="47"/>
    </location>
</feature>
<sequence length="61" mass="6794">MWGGCCAFVSMALDPVFGQEQYAQIPMAVVDIVMKFFQIVISAVIIVKTYRNLDAPALRAR</sequence>
<evidence type="ECO:0000313" key="3">
    <source>
        <dbReference type="Proteomes" id="UP001199319"/>
    </source>
</evidence>
<keyword evidence="3" id="KW-1185">Reference proteome</keyword>
<name>A0AAE3ADM0_9FIRM</name>
<dbReference type="RefSeq" id="WP_302928642.1">
    <property type="nucleotide sequence ID" value="NZ_JAJEPW010000017.1"/>
</dbReference>
<keyword evidence="1" id="KW-1133">Transmembrane helix</keyword>
<evidence type="ECO:0000256" key="1">
    <source>
        <dbReference type="SAM" id="Phobius"/>
    </source>
</evidence>
<keyword evidence="1" id="KW-0472">Membrane</keyword>
<dbReference type="AlphaFoldDB" id="A0AAE3ADM0"/>
<reference evidence="2" key="1">
    <citation type="submission" date="2021-10" db="EMBL/GenBank/DDBJ databases">
        <title>Anaerobic single-cell dispensing facilitates the cultivation of human gut bacteria.</title>
        <authorList>
            <person name="Afrizal A."/>
        </authorList>
    </citation>
    <scope>NUCLEOTIDE SEQUENCE</scope>
    <source>
        <strain evidence="2">CLA-AA-H272</strain>
    </source>
</reference>
<keyword evidence="1" id="KW-0812">Transmembrane</keyword>
<organism evidence="2 3">
    <name type="scientific">Brotocaccenecus cirricatena</name>
    <dbReference type="NCBI Taxonomy" id="3064195"/>
    <lineage>
        <taxon>Bacteria</taxon>
        <taxon>Bacillati</taxon>
        <taxon>Bacillota</taxon>
        <taxon>Clostridia</taxon>
        <taxon>Eubacteriales</taxon>
        <taxon>Oscillospiraceae</taxon>
        <taxon>Brotocaccenecus</taxon>
    </lineage>
</organism>
<dbReference type="Proteomes" id="UP001199319">
    <property type="component" value="Unassembled WGS sequence"/>
</dbReference>
<comment type="caution">
    <text evidence="2">The sequence shown here is derived from an EMBL/GenBank/DDBJ whole genome shotgun (WGS) entry which is preliminary data.</text>
</comment>
<evidence type="ECO:0000313" key="2">
    <source>
        <dbReference type="EMBL" id="MCC2129344.1"/>
    </source>
</evidence>
<dbReference type="EMBL" id="JAJEPW010000017">
    <property type="protein sequence ID" value="MCC2129344.1"/>
    <property type="molecule type" value="Genomic_DNA"/>
</dbReference>
<proteinExistence type="predicted"/>
<gene>
    <name evidence="2" type="ORF">LKD37_07425</name>
</gene>